<dbReference type="Gene3D" id="1.20.1280.50">
    <property type="match status" value="1"/>
</dbReference>
<dbReference type="InterPro" id="IPR032675">
    <property type="entry name" value="LRR_dom_sf"/>
</dbReference>
<proteinExistence type="predicted"/>
<dbReference type="Gene3D" id="3.80.10.10">
    <property type="entry name" value="Ribonuclease Inhibitor"/>
    <property type="match status" value="1"/>
</dbReference>
<dbReference type="CDD" id="cd09917">
    <property type="entry name" value="F-box_SF"/>
    <property type="match status" value="1"/>
</dbReference>
<evidence type="ECO:0000313" key="2">
    <source>
        <dbReference type="EMBL" id="CAE6467005.1"/>
    </source>
</evidence>
<dbReference type="PROSITE" id="PS50181">
    <property type="entry name" value="FBOX"/>
    <property type="match status" value="1"/>
</dbReference>
<evidence type="ECO:0000313" key="3">
    <source>
        <dbReference type="Proteomes" id="UP000663841"/>
    </source>
</evidence>
<comment type="caution">
    <text evidence="2">The sequence shown here is derived from an EMBL/GenBank/DDBJ whole genome shotgun (WGS) entry which is preliminary data.</text>
</comment>
<accession>A0A8H3BYK9</accession>
<evidence type="ECO:0000259" key="1">
    <source>
        <dbReference type="PROSITE" id="PS50181"/>
    </source>
</evidence>
<dbReference type="EMBL" id="CAJMWW010000327">
    <property type="protein sequence ID" value="CAE6467005.1"/>
    <property type="molecule type" value="Genomic_DNA"/>
</dbReference>
<dbReference type="AlphaFoldDB" id="A0A8H3BYK9"/>
<sequence>MQATPIQTFQRWKDAQKALDYAIQHYFESTVALRASIHSRNYPIESLSVRDTLAESWVNAPIPDKDSQLAQAQVHLNLMHNSVLLVNTLPHELLLRIFRFAALSAVHNQPEPMISNSSERVDFKDLLVLTSVCSHWRSILLESASFWSRFELDTRNSIETECQRAGIFLDRARGAPQSLFINERSSRYFQNGDFETILEMIGSRLDDLTQLALLNIPDFELVMQVILHLLKLGKPGVLRTLTIHMETHIQAPEFISTGDAELVEQAASILAPIDSLSLRGVKFAWDSPVYHNLVQLQIGNIPYESSPHVRDILDILFACPLLRMLRISNMTILQGDTTPLEPVYLTQLEHLDLIALTYESLDLLLPLIVPQSKDLSLRITLLAFEDHLASAIHSFLKRTNVTRLFLQQDLIRRCLPAIPDLHALVIDLCEQPGGPCLSEFSYRNGSDDCLIPRCPNLHTLHFYSGSVTVDAVQEIIKIHPRIQKLRFSSCYVDPFEDELRHWLQPYVEDVEFHSTLNDAAIPEWIQYMV</sequence>
<dbReference type="InterPro" id="IPR001810">
    <property type="entry name" value="F-box_dom"/>
</dbReference>
<dbReference type="Pfam" id="PF12937">
    <property type="entry name" value="F-box-like"/>
    <property type="match status" value="1"/>
</dbReference>
<protein>
    <recommendedName>
        <fullName evidence="1">F-box domain-containing protein</fullName>
    </recommendedName>
</protein>
<dbReference type="SUPFAM" id="SSF52047">
    <property type="entry name" value="RNI-like"/>
    <property type="match status" value="1"/>
</dbReference>
<gene>
    <name evidence="2" type="ORF">RDB_LOCUS165842</name>
</gene>
<reference evidence="2" key="1">
    <citation type="submission" date="2021-01" db="EMBL/GenBank/DDBJ databases">
        <authorList>
            <person name="Kaushik A."/>
        </authorList>
    </citation>
    <scope>NUCLEOTIDE SEQUENCE</scope>
    <source>
        <strain evidence="2">AG3-T5</strain>
    </source>
</reference>
<organism evidence="2 3">
    <name type="scientific">Rhizoctonia solani</name>
    <dbReference type="NCBI Taxonomy" id="456999"/>
    <lineage>
        <taxon>Eukaryota</taxon>
        <taxon>Fungi</taxon>
        <taxon>Dikarya</taxon>
        <taxon>Basidiomycota</taxon>
        <taxon>Agaricomycotina</taxon>
        <taxon>Agaricomycetes</taxon>
        <taxon>Cantharellales</taxon>
        <taxon>Ceratobasidiaceae</taxon>
        <taxon>Rhizoctonia</taxon>
    </lineage>
</organism>
<dbReference type="InterPro" id="IPR036047">
    <property type="entry name" value="F-box-like_dom_sf"/>
</dbReference>
<dbReference type="Proteomes" id="UP000663841">
    <property type="component" value="Unassembled WGS sequence"/>
</dbReference>
<name>A0A8H3BYK9_9AGAM</name>
<dbReference type="SUPFAM" id="SSF81383">
    <property type="entry name" value="F-box domain"/>
    <property type="match status" value="1"/>
</dbReference>
<feature type="domain" description="F-box" evidence="1">
    <location>
        <begin position="103"/>
        <end position="150"/>
    </location>
</feature>